<dbReference type="EC" id="2.3.1.225" evidence="7"/>
<keyword evidence="4 7" id="KW-1133">Transmembrane helix</keyword>
<reference evidence="9" key="2">
    <citation type="submission" date="2021-03" db="UniProtKB">
        <authorList>
            <consortium name="Ensembl"/>
        </authorList>
    </citation>
    <scope>IDENTIFICATION</scope>
</reference>
<evidence type="ECO:0000313" key="9">
    <source>
        <dbReference type="Ensembl" id="ENSXETP00000105304"/>
    </source>
</evidence>
<dbReference type="Proteomes" id="UP000008143">
    <property type="component" value="Chromosome 4"/>
</dbReference>
<dbReference type="Ensembl" id="ENSXETT00000124064">
    <property type="protein sequence ID" value="ENSXETP00000105304"/>
    <property type="gene ID" value="ENSXETG00000042533"/>
</dbReference>
<protein>
    <recommendedName>
        <fullName evidence="7">Palmitoyltransferase</fullName>
        <ecNumber evidence="7">2.3.1.225</ecNumber>
    </recommendedName>
</protein>
<comment type="subcellular location">
    <subcellularLocation>
        <location evidence="1">Membrane</location>
        <topology evidence="1">Multi-pass membrane protein</topology>
    </subcellularLocation>
</comment>
<dbReference type="GO" id="GO:0006612">
    <property type="term" value="P:protein targeting to membrane"/>
    <property type="evidence" value="ECO:0000318"/>
    <property type="project" value="GO_Central"/>
</dbReference>
<evidence type="ECO:0000256" key="6">
    <source>
        <dbReference type="ARBA" id="ARBA00023315"/>
    </source>
</evidence>
<reference evidence="9" key="1">
    <citation type="journal article" date="2010" name="Science">
        <title>The genome of the Western clawed frog Xenopus tropicalis.</title>
        <authorList>
            <person name="Hellsten U."/>
            <person name="Harland R.M."/>
            <person name="Gilchrist M.J."/>
            <person name="Hendrix D."/>
            <person name="Jurka J."/>
            <person name="Kapitonov V."/>
            <person name="Ovcharenko I."/>
            <person name="Putnam N.H."/>
            <person name="Shu S."/>
            <person name="Taher L."/>
            <person name="Blitz I.L."/>
            <person name="Blumberg B."/>
            <person name="Dichmann D.S."/>
            <person name="Dubchak I."/>
            <person name="Amaya E."/>
            <person name="Detter J.C."/>
            <person name="Fletcher R."/>
            <person name="Gerhard D.S."/>
            <person name="Goodstein D."/>
            <person name="Graves T."/>
            <person name="Grigoriev I.V."/>
            <person name="Grimwood J."/>
            <person name="Kawashima T."/>
            <person name="Lindquist E."/>
            <person name="Lucas S.M."/>
            <person name="Mead P.E."/>
            <person name="Mitros T."/>
            <person name="Ogino H."/>
            <person name="Ohta Y."/>
            <person name="Poliakov A.V."/>
            <person name="Pollet N."/>
            <person name="Robert J."/>
            <person name="Salamov A."/>
            <person name="Sater A.K."/>
            <person name="Schmutz J."/>
            <person name="Terry A."/>
            <person name="Vize P.D."/>
            <person name="Warren W.C."/>
            <person name="Wells D."/>
            <person name="Wills A."/>
            <person name="Wilson R.K."/>
            <person name="Zimmerman L.B."/>
            <person name="Zorn A.M."/>
            <person name="Grainger R."/>
            <person name="Grammer T."/>
            <person name="Khokha M.K."/>
            <person name="Richardson P.M."/>
            <person name="Rokhsar D.S."/>
        </authorList>
    </citation>
    <scope>NUCLEOTIDE SEQUENCE [LARGE SCALE GENOMIC DNA]</scope>
    <source>
        <strain evidence="9">Nigerian</strain>
    </source>
</reference>
<feature type="domain" description="Palmitoyltransferase DHHC" evidence="8">
    <location>
        <begin position="140"/>
        <end position="279"/>
    </location>
</feature>
<dbReference type="Xenbase" id="XB-GENE-1013799">
    <property type="gene designation" value="zdhhc24"/>
</dbReference>
<feature type="transmembrane region" description="Helical" evidence="7">
    <location>
        <begin position="97"/>
        <end position="117"/>
    </location>
</feature>
<dbReference type="AGR" id="Xenbase:XB-GENE-1013799"/>
<keyword evidence="2 7" id="KW-0808">Transferase</keyword>
<evidence type="ECO:0000256" key="3">
    <source>
        <dbReference type="ARBA" id="ARBA00022692"/>
    </source>
</evidence>
<comment type="catalytic activity">
    <reaction evidence="7">
        <text>L-cysteinyl-[protein] + hexadecanoyl-CoA = S-hexadecanoyl-L-cysteinyl-[protein] + CoA</text>
        <dbReference type="Rhea" id="RHEA:36683"/>
        <dbReference type="Rhea" id="RHEA-COMP:10131"/>
        <dbReference type="Rhea" id="RHEA-COMP:11032"/>
        <dbReference type="ChEBI" id="CHEBI:29950"/>
        <dbReference type="ChEBI" id="CHEBI:57287"/>
        <dbReference type="ChEBI" id="CHEBI:57379"/>
        <dbReference type="ChEBI" id="CHEBI:74151"/>
        <dbReference type="EC" id="2.3.1.225"/>
    </reaction>
</comment>
<feature type="transmembrane region" description="Helical" evidence="7">
    <location>
        <begin position="183"/>
        <end position="203"/>
    </location>
</feature>
<accession>A0A803JBR1</accession>
<feature type="transmembrane region" description="Helical" evidence="7">
    <location>
        <begin position="240"/>
        <end position="263"/>
    </location>
</feature>
<reference evidence="11" key="3">
    <citation type="submission" date="2025-04" db="UniProtKB">
        <authorList>
            <consortium name="RefSeq"/>
        </authorList>
    </citation>
    <scope>IDENTIFICATION</scope>
    <source>
        <strain evidence="11">Nigerian</strain>
        <tissue evidence="11">Liver and blood</tissue>
    </source>
</reference>
<dbReference type="GO" id="GO:0005783">
    <property type="term" value="C:endoplasmic reticulum"/>
    <property type="evidence" value="ECO:0000318"/>
    <property type="project" value="GO_Central"/>
</dbReference>
<evidence type="ECO:0000256" key="2">
    <source>
        <dbReference type="ARBA" id="ARBA00022679"/>
    </source>
</evidence>
<dbReference type="GO" id="GO:0016020">
    <property type="term" value="C:membrane"/>
    <property type="evidence" value="ECO:0007669"/>
    <property type="project" value="UniProtKB-SubCell"/>
</dbReference>
<evidence type="ECO:0000256" key="5">
    <source>
        <dbReference type="ARBA" id="ARBA00023136"/>
    </source>
</evidence>
<dbReference type="GeneID" id="100170592"/>
<dbReference type="PANTHER" id="PTHR12246">
    <property type="entry name" value="PALMITOYLTRANSFERASE ZDHHC16"/>
    <property type="match status" value="1"/>
</dbReference>
<keyword evidence="3 7" id="KW-0812">Transmembrane</keyword>
<evidence type="ECO:0000313" key="11">
    <source>
        <dbReference type="RefSeq" id="XP_017948431.2"/>
    </source>
</evidence>
<dbReference type="GeneTree" id="ENSGT00940000164006"/>
<feature type="transmembrane region" description="Helical" evidence="7">
    <location>
        <begin position="68"/>
        <end position="91"/>
    </location>
</feature>
<dbReference type="CTD" id="254359"/>
<dbReference type="InterPro" id="IPR039859">
    <property type="entry name" value="PFA4/ZDH16/20/ERF2-like"/>
</dbReference>
<comment type="domain">
    <text evidence="7">The DHHC domain is required for palmitoyltransferase activity.</text>
</comment>
<evidence type="ECO:0000259" key="8">
    <source>
        <dbReference type="Pfam" id="PF01529"/>
    </source>
</evidence>
<dbReference type="OrthoDB" id="302728at2759"/>
<name>A0A803JBR1_XENTR</name>
<evidence type="ECO:0000256" key="7">
    <source>
        <dbReference type="RuleBase" id="RU079119"/>
    </source>
</evidence>
<sequence length="337" mass="38838">MQGCLDSLLHYELCLILFWEECKWRRVIYLYSTAFILCDLLPGWEGLTCLYFTSSTRTMEKKSWDPAVVLPVCITSILVSSVALEVVYLILTIPGNGQVMLFVLTSYLLFNVIGNMLRFIQSNPTIKGVFLEHGSMGQGWEYCYSCQTHVPPRCHHCFDCNVCVLRRDHHCTLLGKCVGHSNYRYFFCTLVHGWLALLLATFLNAEIFMEVLHEGFGFHSFFLLLMPWMMLVTGQVTLSAFVFAFVADTCVIGFLFCFAFFTLHSILLCRGSTTKEWFRGSPKEDYDLGWKRNFMEYLGERWYLVLLSPWVESRIPGNGINFQTAPNSRKFSKSTDL</sequence>
<dbReference type="Pfam" id="PF01529">
    <property type="entry name" value="DHHC"/>
    <property type="match status" value="1"/>
</dbReference>
<dbReference type="OMA" id="MGWISAS"/>
<evidence type="ECO:0000313" key="12">
    <source>
        <dbReference type="Xenbase" id="XB-GENE-1013799"/>
    </source>
</evidence>
<evidence type="ECO:0000256" key="4">
    <source>
        <dbReference type="ARBA" id="ARBA00022989"/>
    </source>
</evidence>
<keyword evidence="6 7" id="KW-0012">Acyltransferase</keyword>
<evidence type="ECO:0000313" key="10">
    <source>
        <dbReference type="Proteomes" id="UP000008143"/>
    </source>
</evidence>
<dbReference type="GO" id="GO:0005794">
    <property type="term" value="C:Golgi apparatus"/>
    <property type="evidence" value="ECO:0000318"/>
    <property type="project" value="GO_Central"/>
</dbReference>
<evidence type="ECO:0000256" key="1">
    <source>
        <dbReference type="ARBA" id="ARBA00004141"/>
    </source>
</evidence>
<gene>
    <name evidence="9 11 12" type="primary">zdhhc24</name>
</gene>
<keyword evidence="10" id="KW-1185">Reference proteome</keyword>
<proteinExistence type="inferred from homology"/>
<dbReference type="PROSITE" id="PS50216">
    <property type="entry name" value="DHHC"/>
    <property type="match status" value="1"/>
</dbReference>
<dbReference type="AlphaFoldDB" id="A0A803JBR1"/>
<comment type="similarity">
    <text evidence="7">Belongs to the DHHC palmitoyltransferase family.</text>
</comment>
<organism evidence="9">
    <name type="scientific">Xenopus tropicalis</name>
    <name type="common">Western clawed frog</name>
    <name type="synonym">Silurana tropicalis</name>
    <dbReference type="NCBI Taxonomy" id="8364"/>
    <lineage>
        <taxon>Eukaryota</taxon>
        <taxon>Metazoa</taxon>
        <taxon>Chordata</taxon>
        <taxon>Craniata</taxon>
        <taxon>Vertebrata</taxon>
        <taxon>Euteleostomi</taxon>
        <taxon>Amphibia</taxon>
        <taxon>Batrachia</taxon>
        <taxon>Anura</taxon>
        <taxon>Pipoidea</taxon>
        <taxon>Pipidae</taxon>
        <taxon>Xenopodinae</taxon>
        <taxon>Xenopus</taxon>
        <taxon>Silurana</taxon>
    </lineage>
</organism>
<dbReference type="InterPro" id="IPR001594">
    <property type="entry name" value="Palmitoyltrfase_DHHC"/>
</dbReference>
<dbReference type="RefSeq" id="XP_017948431.2">
    <property type="nucleotide sequence ID" value="XM_018092942.2"/>
</dbReference>
<dbReference type="GO" id="GO:0019706">
    <property type="term" value="F:protein-cysteine S-palmitoyltransferase activity"/>
    <property type="evidence" value="ECO:0000318"/>
    <property type="project" value="GO_Central"/>
</dbReference>
<keyword evidence="5 7" id="KW-0472">Membrane</keyword>